<evidence type="ECO:0000313" key="2">
    <source>
        <dbReference type="EMBL" id="KAJ5076561.1"/>
    </source>
</evidence>
<reference evidence="2" key="1">
    <citation type="submission" date="2022-10" db="EMBL/GenBank/DDBJ databases">
        <title>Novel sulphate-reducing endosymbionts in the free-living metamonad Anaeramoeba.</title>
        <authorList>
            <person name="Jerlstrom-Hultqvist J."/>
            <person name="Cepicka I."/>
            <person name="Gallot-Lavallee L."/>
            <person name="Salas-Leiva D."/>
            <person name="Curtis B.A."/>
            <person name="Zahonova K."/>
            <person name="Pipaliya S."/>
            <person name="Dacks J."/>
            <person name="Roger A.J."/>
        </authorList>
    </citation>
    <scope>NUCLEOTIDE SEQUENCE</scope>
    <source>
        <strain evidence="2">BMAN</strain>
    </source>
</reference>
<gene>
    <name evidence="2" type="ORF">M0811_06141</name>
</gene>
<protein>
    <submittedName>
        <fullName evidence="2">Uncharacterized protein</fullName>
    </submittedName>
</protein>
<proteinExistence type="predicted"/>
<keyword evidence="3" id="KW-1185">Reference proteome</keyword>
<evidence type="ECO:0000256" key="1">
    <source>
        <dbReference type="SAM" id="SignalP"/>
    </source>
</evidence>
<feature type="chain" id="PRO_5040225336" evidence="1">
    <location>
        <begin position="19"/>
        <end position="172"/>
    </location>
</feature>
<dbReference type="OrthoDB" id="10052614at2759"/>
<name>A0A9Q0LPV5_ANAIG</name>
<comment type="caution">
    <text evidence="2">The sequence shown here is derived from an EMBL/GenBank/DDBJ whole genome shotgun (WGS) entry which is preliminary data.</text>
</comment>
<dbReference type="Proteomes" id="UP001149090">
    <property type="component" value="Unassembled WGS sequence"/>
</dbReference>
<dbReference type="AlphaFoldDB" id="A0A9Q0LPV5"/>
<keyword evidence="1" id="KW-0732">Signal</keyword>
<feature type="signal peptide" evidence="1">
    <location>
        <begin position="1"/>
        <end position="18"/>
    </location>
</feature>
<dbReference type="EMBL" id="JAPDFW010000060">
    <property type="protein sequence ID" value="KAJ5076561.1"/>
    <property type="molecule type" value="Genomic_DNA"/>
</dbReference>
<organism evidence="2 3">
    <name type="scientific">Anaeramoeba ignava</name>
    <name type="common">Anaerobic marine amoeba</name>
    <dbReference type="NCBI Taxonomy" id="1746090"/>
    <lineage>
        <taxon>Eukaryota</taxon>
        <taxon>Metamonada</taxon>
        <taxon>Anaeramoebidae</taxon>
        <taxon>Anaeramoeba</taxon>
    </lineage>
</organism>
<sequence>MKFVFILILLSVLQFVRPRCDCPFMCGAGYDGTEAQCFCFCDQDAGNFPSGSSITCSYFPSGEFSTGGCSLCGPDSTFDEVSQVDSKSGVKVTGITKQNNLRGSVPFPLYVCYCPQECDWGYTGTYDECVSWANSQASRFLNGVEQITYFPWGEFSSGGCSACGHADPCTIN</sequence>
<evidence type="ECO:0000313" key="3">
    <source>
        <dbReference type="Proteomes" id="UP001149090"/>
    </source>
</evidence>
<accession>A0A9Q0LPV5</accession>